<keyword evidence="1" id="KW-0472">Membrane</keyword>
<reference evidence="2 3" key="1">
    <citation type="journal article" date="2006" name="Syst. Appl. Microbiol.">
        <title>Anoxybacillus amylolyticus sp. nov., a thermophilic amylase producing bacterium isolated from Mount Rittmann (Antarctica).</title>
        <authorList>
            <person name="Poli A."/>
            <person name="Esposito E."/>
            <person name="Lama L."/>
            <person name="Orlando P."/>
            <person name="Nicolaus G."/>
            <person name="de Appolonia F."/>
            <person name="Gambacorta A."/>
            <person name="Nicolaus B."/>
        </authorList>
    </citation>
    <scope>NUCLEOTIDE SEQUENCE [LARGE SCALE GENOMIC DNA]</scope>
    <source>
        <strain evidence="2 3">DSM 15939</strain>
        <plasmid evidence="3">Plasmid pdsm15939_1</plasmid>
    </source>
</reference>
<protein>
    <submittedName>
        <fullName evidence="2">YtxH-like family protein</fullName>
    </submittedName>
</protein>
<evidence type="ECO:0000313" key="3">
    <source>
        <dbReference type="Proteomes" id="UP000076865"/>
    </source>
</evidence>
<dbReference type="EMBL" id="CP015439">
    <property type="protein sequence ID" value="ANB62193.1"/>
    <property type="molecule type" value="Genomic_DNA"/>
</dbReference>
<evidence type="ECO:0000256" key="1">
    <source>
        <dbReference type="SAM" id="Phobius"/>
    </source>
</evidence>
<dbReference type="AlphaFoldDB" id="A0A160F7Z0"/>
<dbReference type="KEGG" id="aamy:GFC30_3104"/>
<accession>A0A160F7Z0</accession>
<name>A0A160F7Z0_9BACL</name>
<gene>
    <name evidence="2" type="ORF">GFC30_3104</name>
</gene>
<dbReference type="PATRIC" id="fig|294699.3.peg.3208"/>
<geneLocation type="plasmid" evidence="3">
    <name>pdsm15939_1</name>
</geneLocation>
<sequence>MGKNNGFLFGAIVGGVVGAATAIFLTSEKGKKWMTSLNENEALEPLKETANEWLEIAKEKTKEVAKFVPIVKTEPEAPQEEITSIPIPLDNKENKENIEKLLKETEAALHEAEQKWHDGTE</sequence>
<dbReference type="RefSeq" id="WP_066327720.1">
    <property type="nucleotide sequence ID" value="NZ_CP015439.1"/>
</dbReference>
<proteinExistence type="predicted"/>
<organism evidence="2 3">
    <name type="scientific">Anoxybacteroides amylolyticum</name>
    <dbReference type="NCBI Taxonomy" id="294699"/>
    <lineage>
        <taxon>Bacteria</taxon>
        <taxon>Bacillati</taxon>
        <taxon>Bacillota</taxon>
        <taxon>Bacilli</taxon>
        <taxon>Bacillales</taxon>
        <taxon>Anoxybacillaceae</taxon>
        <taxon>Anoxybacteroides</taxon>
    </lineage>
</organism>
<keyword evidence="1" id="KW-1133">Transmembrane helix</keyword>
<evidence type="ECO:0000313" key="2">
    <source>
        <dbReference type="EMBL" id="ANB62193.1"/>
    </source>
</evidence>
<keyword evidence="3" id="KW-1185">Reference proteome</keyword>
<dbReference type="OrthoDB" id="2971714at2"/>
<keyword evidence="1" id="KW-0812">Transmembrane</keyword>
<feature type="transmembrane region" description="Helical" evidence="1">
    <location>
        <begin position="6"/>
        <end position="25"/>
    </location>
</feature>
<dbReference type="Proteomes" id="UP000076865">
    <property type="component" value="Plasmid pDSM15939_1"/>
</dbReference>
<keyword evidence="2" id="KW-0614">Plasmid</keyword>